<dbReference type="STRING" id="34097.SAMN02745150_00493"/>
<evidence type="ECO:0000313" key="2">
    <source>
        <dbReference type="Proteomes" id="UP000240042"/>
    </source>
</evidence>
<protein>
    <recommendedName>
        <fullName evidence="3">DegT/DnrJ/EryC1/StrS aminotransferase family protein</fullName>
    </recommendedName>
</protein>
<dbReference type="EMBL" id="FOKY01000002">
    <property type="protein sequence ID" value="SFB73710.1"/>
    <property type="molecule type" value="Genomic_DNA"/>
</dbReference>
<dbReference type="Gene3D" id="3.90.1150.10">
    <property type="entry name" value="Aspartate Aminotransferase, domain 1"/>
    <property type="match status" value="1"/>
</dbReference>
<dbReference type="SUPFAM" id="SSF53383">
    <property type="entry name" value="PLP-dependent transferases"/>
    <property type="match status" value="1"/>
</dbReference>
<organism evidence="1 2">
    <name type="scientific">Brevinema andersonii</name>
    <dbReference type="NCBI Taxonomy" id="34097"/>
    <lineage>
        <taxon>Bacteria</taxon>
        <taxon>Pseudomonadati</taxon>
        <taxon>Spirochaetota</taxon>
        <taxon>Spirochaetia</taxon>
        <taxon>Brevinematales</taxon>
        <taxon>Brevinemataceae</taxon>
        <taxon>Brevinema</taxon>
    </lineage>
</organism>
<dbReference type="InterPro" id="IPR015422">
    <property type="entry name" value="PyrdxlP-dep_Trfase_small"/>
</dbReference>
<dbReference type="AlphaFoldDB" id="A0A1I1DLW0"/>
<gene>
    <name evidence="1" type="ORF">SAMN02745150_00493</name>
</gene>
<dbReference type="InterPro" id="IPR015424">
    <property type="entry name" value="PyrdxlP-dep_Trfase"/>
</dbReference>
<proteinExistence type="predicted"/>
<reference evidence="2" key="1">
    <citation type="submission" date="2016-10" db="EMBL/GenBank/DDBJ databases">
        <authorList>
            <person name="Varghese N."/>
            <person name="Submissions S."/>
        </authorList>
    </citation>
    <scope>NUCLEOTIDE SEQUENCE [LARGE SCALE GENOMIC DNA]</scope>
    <source>
        <strain evidence="2">ATCC 43811</strain>
    </source>
</reference>
<accession>A0A1I1DLW0</accession>
<evidence type="ECO:0000313" key="1">
    <source>
        <dbReference type="EMBL" id="SFB73710.1"/>
    </source>
</evidence>
<dbReference type="Proteomes" id="UP000240042">
    <property type="component" value="Unassembled WGS sequence"/>
</dbReference>
<sequence>MSNFPDPITFSQHNTHIYLSKMSISNDQIPLVLKKIKGVYLYDIDGFKYTDFNLQNGEISFSYTPRVLTKIYKNALSSGIGHACCYNKFLLKAYRYWEELTQNGVSFFSDPIYAVLSFLNDIKNTNKISIACSSDYIYRMLEPLREFIDVTYCYENTYSDLLIYEPIFEDGSLFDADRFYAHKKLVVYNRFFFRQQLNFNCKHPILLSYFFAGKPLTVLIGNQNNCVDKNRLSIYETILFMEGAKYLKKQMKRKNLKVCHHFLNSFNGFAIAKKPLDFNFFCKRGIIANDLILFFSPYHTEHDLRRLYKALDEYVIHISNDNLDQK</sequence>
<evidence type="ECO:0008006" key="3">
    <source>
        <dbReference type="Google" id="ProtNLM"/>
    </source>
</evidence>
<dbReference type="RefSeq" id="WP_092318226.1">
    <property type="nucleotide sequence ID" value="NZ_FOKY01000002.1"/>
</dbReference>
<name>A0A1I1DLW0_BREAD</name>
<dbReference type="OrthoDB" id="9807885at2"/>
<keyword evidence="2" id="KW-1185">Reference proteome</keyword>